<dbReference type="AlphaFoldDB" id="A2G3F6"/>
<feature type="compositionally biased region" description="Basic residues" evidence="5">
    <location>
        <begin position="55"/>
        <end position="66"/>
    </location>
</feature>
<dbReference type="EMBL" id="DS114325">
    <property type="protein sequence ID" value="EAX88313.1"/>
    <property type="molecule type" value="Genomic_DNA"/>
</dbReference>
<dbReference type="InParanoid" id="A2G3F6"/>
<protein>
    <submittedName>
        <fullName evidence="6">Methicillin-resistant surface protein, putative</fullName>
    </submittedName>
</protein>
<evidence type="ECO:0000256" key="5">
    <source>
        <dbReference type="SAM" id="MobiDB-lite"/>
    </source>
</evidence>
<evidence type="ECO:0000256" key="2">
    <source>
        <dbReference type="ARBA" id="ARBA00008332"/>
    </source>
</evidence>
<feature type="compositionally biased region" description="Basic and acidic residues" evidence="5">
    <location>
        <begin position="124"/>
        <end position="209"/>
    </location>
</feature>
<feature type="region of interest" description="Disordered" evidence="5">
    <location>
        <begin position="53"/>
        <end position="218"/>
    </location>
</feature>
<comment type="subcellular location">
    <subcellularLocation>
        <location evidence="1">Cytoplasm</location>
    </subcellularLocation>
</comment>
<dbReference type="PANTHER" id="PTHR13105">
    <property type="entry name" value="MYELOID LEUKEMIA FACTOR"/>
    <property type="match status" value="1"/>
</dbReference>
<evidence type="ECO:0000256" key="3">
    <source>
        <dbReference type="ARBA" id="ARBA00022490"/>
    </source>
</evidence>
<organism evidence="6 7">
    <name type="scientific">Trichomonas vaginalis (strain ATCC PRA-98 / G3)</name>
    <dbReference type="NCBI Taxonomy" id="412133"/>
    <lineage>
        <taxon>Eukaryota</taxon>
        <taxon>Metamonada</taxon>
        <taxon>Parabasalia</taxon>
        <taxon>Trichomonadida</taxon>
        <taxon>Trichomonadidae</taxon>
        <taxon>Trichomonas</taxon>
    </lineage>
</organism>
<dbReference type="Proteomes" id="UP000001542">
    <property type="component" value="Unassembled WGS sequence"/>
</dbReference>
<dbReference type="VEuPathDB" id="TrichDB:TVAGG3_0332120"/>
<keyword evidence="4" id="KW-0597">Phosphoprotein</keyword>
<dbReference type="InterPro" id="IPR019376">
    <property type="entry name" value="Myeloid_leukemia_factor"/>
</dbReference>
<dbReference type="VEuPathDB" id="TrichDB:TVAG_158260"/>
<dbReference type="GO" id="GO:0005737">
    <property type="term" value="C:cytoplasm"/>
    <property type="evidence" value="ECO:0007669"/>
    <property type="project" value="UniProtKB-SubCell"/>
</dbReference>
<gene>
    <name evidence="6" type="ORF">TVAG_158260</name>
</gene>
<dbReference type="KEGG" id="tva:4745970"/>
<keyword evidence="7" id="KW-1185">Reference proteome</keyword>
<evidence type="ECO:0000313" key="7">
    <source>
        <dbReference type="Proteomes" id="UP000001542"/>
    </source>
</evidence>
<evidence type="ECO:0000313" key="6">
    <source>
        <dbReference type="EMBL" id="EAX88313.1"/>
    </source>
</evidence>
<accession>A2G3F6</accession>
<feature type="compositionally biased region" description="Basic and acidic residues" evidence="5">
    <location>
        <begin position="85"/>
        <end position="98"/>
    </location>
</feature>
<name>A2G3F6_TRIV3</name>
<dbReference type="SMR" id="A2G3F6"/>
<comment type="similarity">
    <text evidence="2">Belongs to the MLF family.</text>
</comment>
<evidence type="ECO:0000256" key="1">
    <source>
        <dbReference type="ARBA" id="ARBA00004496"/>
    </source>
</evidence>
<sequence>MFDIFEHPLYYRRVPTFFQVAQAIRRQRMLEDLMFSDFGVPEIYFYVKSNEAKHNNKKNKKSKAQKKSTEAQEHDEEDESTTVESPKEEQPKTEESPKVESSQAPVAETTVDEKANTESQNTNESEKHEEVEKQTENKEEEAKSEEIPIHVESPKISHSFSEDIPRLEEPEGHSIKHSSSEELPKLEENEKEEKTEEKPKEIIEKKPEELVPIDDDDNYTCETRTVTKRGGFKHVIKTERNEETGVIIVTETREIGTKSMTLKGVIYPDGDVEEFESKNDLNDNDLEEFKSNWCKAFPSK</sequence>
<keyword evidence="3" id="KW-0963">Cytoplasm</keyword>
<evidence type="ECO:0000256" key="4">
    <source>
        <dbReference type="ARBA" id="ARBA00022553"/>
    </source>
</evidence>
<proteinExistence type="inferred from homology"/>
<reference evidence="6" key="2">
    <citation type="journal article" date="2007" name="Science">
        <title>Draft genome sequence of the sexually transmitted pathogen Trichomonas vaginalis.</title>
        <authorList>
            <person name="Carlton J.M."/>
            <person name="Hirt R.P."/>
            <person name="Silva J.C."/>
            <person name="Delcher A.L."/>
            <person name="Schatz M."/>
            <person name="Zhao Q."/>
            <person name="Wortman J.R."/>
            <person name="Bidwell S.L."/>
            <person name="Alsmark U.C.M."/>
            <person name="Besteiro S."/>
            <person name="Sicheritz-Ponten T."/>
            <person name="Noel C.J."/>
            <person name="Dacks J.B."/>
            <person name="Foster P.G."/>
            <person name="Simillion C."/>
            <person name="Van de Peer Y."/>
            <person name="Miranda-Saavedra D."/>
            <person name="Barton G.J."/>
            <person name="Westrop G.D."/>
            <person name="Mueller S."/>
            <person name="Dessi D."/>
            <person name="Fiori P.L."/>
            <person name="Ren Q."/>
            <person name="Paulsen I."/>
            <person name="Zhang H."/>
            <person name="Bastida-Corcuera F.D."/>
            <person name="Simoes-Barbosa A."/>
            <person name="Brown M.T."/>
            <person name="Hayes R.D."/>
            <person name="Mukherjee M."/>
            <person name="Okumura C.Y."/>
            <person name="Schneider R."/>
            <person name="Smith A.J."/>
            <person name="Vanacova S."/>
            <person name="Villalvazo M."/>
            <person name="Haas B.J."/>
            <person name="Pertea M."/>
            <person name="Feldblyum T.V."/>
            <person name="Utterback T.R."/>
            <person name="Shu C.L."/>
            <person name="Osoegawa K."/>
            <person name="de Jong P.J."/>
            <person name="Hrdy I."/>
            <person name="Horvathova L."/>
            <person name="Zubacova Z."/>
            <person name="Dolezal P."/>
            <person name="Malik S.B."/>
            <person name="Logsdon J.M. Jr."/>
            <person name="Henze K."/>
            <person name="Gupta A."/>
            <person name="Wang C.C."/>
            <person name="Dunne R.L."/>
            <person name="Upcroft J.A."/>
            <person name="Upcroft P."/>
            <person name="White O."/>
            <person name="Salzberg S.L."/>
            <person name="Tang P."/>
            <person name="Chiu C.-H."/>
            <person name="Lee Y.-S."/>
            <person name="Embley T.M."/>
            <person name="Coombs G.H."/>
            <person name="Mottram J.C."/>
            <person name="Tachezy J."/>
            <person name="Fraser-Liggett C.M."/>
            <person name="Johnson P.J."/>
        </authorList>
    </citation>
    <scope>NUCLEOTIDE SEQUENCE [LARGE SCALE GENOMIC DNA]</scope>
    <source>
        <strain evidence="6">G3</strain>
    </source>
</reference>
<reference evidence="6" key="1">
    <citation type="submission" date="2006-10" db="EMBL/GenBank/DDBJ databases">
        <authorList>
            <person name="Amadeo P."/>
            <person name="Zhao Q."/>
            <person name="Wortman J."/>
            <person name="Fraser-Liggett C."/>
            <person name="Carlton J."/>
        </authorList>
    </citation>
    <scope>NUCLEOTIDE SEQUENCE</scope>
    <source>
        <strain evidence="6">G3</strain>
    </source>
</reference>